<name>A0ACA9MYL4_9GLOM</name>
<dbReference type="EMBL" id="CAJVPW010011132">
    <property type="protein sequence ID" value="CAG8622537.1"/>
    <property type="molecule type" value="Genomic_DNA"/>
</dbReference>
<sequence length="162" mass="19392">MTNCDYSDIKNAFDRLFNIIWDTYLEKYDLMSSSEHLNAFNKYSQYVNNETMKKESHLFNLSYENFKSLLETNKKNILDYCEAGKYEKVINTSESLKKNKNELHNIQKTICDTLRKELLNKENFFKDIIENLKNPDLLMFKGFIYSSLRNKHVIKELDDEKL</sequence>
<comment type="caution">
    <text evidence="1">The sequence shown here is derived from an EMBL/GenBank/DDBJ whole genome shotgun (WGS) entry which is preliminary data.</text>
</comment>
<keyword evidence="2" id="KW-1185">Reference proteome</keyword>
<dbReference type="Proteomes" id="UP000789366">
    <property type="component" value="Unassembled WGS sequence"/>
</dbReference>
<feature type="non-terminal residue" evidence="1">
    <location>
        <position position="162"/>
    </location>
</feature>
<evidence type="ECO:0000313" key="1">
    <source>
        <dbReference type="EMBL" id="CAG8622537.1"/>
    </source>
</evidence>
<evidence type="ECO:0000313" key="2">
    <source>
        <dbReference type="Proteomes" id="UP000789366"/>
    </source>
</evidence>
<reference evidence="1" key="1">
    <citation type="submission" date="2021-06" db="EMBL/GenBank/DDBJ databases">
        <authorList>
            <person name="Kallberg Y."/>
            <person name="Tangrot J."/>
            <person name="Rosling A."/>
        </authorList>
    </citation>
    <scope>NUCLEOTIDE SEQUENCE</scope>
    <source>
        <strain evidence="1">28 12/20/2015</strain>
    </source>
</reference>
<protein>
    <submittedName>
        <fullName evidence="1">3054_t:CDS:1</fullName>
    </submittedName>
</protein>
<gene>
    <name evidence="1" type="ORF">SPELUC_LOCUS7918</name>
</gene>
<organism evidence="1 2">
    <name type="scientific">Cetraspora pellucida</name>
    <dbReference type="NCBI Taxonomy" id="1433469"/>
    <lineage>
        <taxon>Eukaryota</taxon>
        <taxon>Fungi</taxon>
        <taxon>Fungi incertae sedis</taxon>
        <taxon>Mucoromycota</taxon>
        <taxon>Glomeromycotina</taxon>
        <taxon>Glomeromycetes</taxon>
        <taxon>Diversisporales</taxon>
        <taxon>Gigasporaceae</taxon>
        <taxon>Cetraspora</taxon>
    </lineage>
</organism>
<accession>A0ACA9MYL4</accession>
<proteinExistence type="predicted"/>